<comment type="caution">
    <text evidence="1">The sequence shown here is derived from an EMBL/GenBank/DDBJ whole genome shotgun (WGS) entry which is preliminary data.</text>
</comment>
<dbReference type="EMBL" id="BMHP01000004">
    <property type="protein sequence ID" value="GGD89296.1"/>
    <property type="molecule type" value="Genomic_DNA"/>
</dbReference>
<sequence length="277" mass="32171">MMIMGTENRVQKQSQPIGMEHLLTARQMASFITDGYLHVENLVPDELNKLVDEEQRSGRVKQRGYWQQSEYIQQVFDLPQVKGIIRSLVGDYPVYDHSALHIVQPKHLKAQEWHADSIINTRKYGFDIQAFYFAHDAPDEMGPTLVLPGSHLRRVNTSSIGRYKNIIGQKRMVSRAGTMFFVHEGIWHCAQPNHTDHTRYVFKLRLRPSQEQRGLFNTEGYRDEEVANIIYRGYELWQGNEGRLDHVARAKLWRYVTGDDTIDVSFEGALSRMNIPL</sequence>
<dbReference type="SUPFAM" id="SSF51197">
    <property type="entry name" value="Clavaminate synthase-like"/>
    <property type="match status" value="1"/>
</dbReference>
<reference evidence="1" key="2">
    <citation type="submission" date="2020-09" db="EMBL/GenBank/DDBJ databases">
        <authorList>
            <person name="Sun Q."/>
            <person name="Zhou Y."/>
        </authorList>
    </citation>
    <scope>NUCLEOTIDE SEQUENCE</scope>
    <source>
        <strain evidence="1">CGMCC 1.15178</strain>
    </source>
</reference>
<dbReference type="Pfam" id="PF05721">
    <property type="entry name" value="PhyH"/>
    <property type="match status" value="1"/>
</dbReference>
<dbReference type="AlphaFoldDB" id="A0A917E012"/>
<dbReference type="GO" id="GO:0005506">
    <property type="term" value="F:iron ion binding"/>
    <property type="evidence" value="ECO:0007669"/>
    <property type="project" value="UniProtKB-ARBA"/>
</dbReference>
<proteinExistence type="predicted"/>
<dbReference type="GO" id="GO:0016706">
    <property type="term" value="F:2-oxoglutarate-dependent dioxygenase activity"/>
    <property type="evidence" value="ECO:0007669"/>
    <property type="project" value="UniProtKB-ARBA"/>
</dbReference>
<gene>
    <name evidence="1" type="ORF">GCM10010911_54860</name>
</gene>
<evidence type="ECO:0008006" key="3">
    <source>
        <dbReference type="Google" id="ProtNLM"/>
    </source>
</evidence>
<dbReference type="InterPro" id="IPR008775">
    <property type="entry name" value="Phytyl_CoA_dOase-like"/>
</dbReference>
<protein>
    <recommendedName>
        <fullName evidence="3">Phytanoyl-CoA dioxygenase</fullName>
    </recommendedName>
</protein>
<dbReference type="Proteomes" id="UP000612456">
    <property type="component" value="Unassembled WGS sequence"/>
</dbReference>
<organism evidence="1 2">
    <name type="scientific">Paenibacillus nasutitermitis</name>
    <dbReference type="NCBI Taxonomy" id="1652958"/>
    <lineage>
        <taxon>Bacteria</taxon>
        <taxon>Bacillati</taxon>
        <taxon>Bacillota</taxon>
        <taxon>Bacilli</taxon>
        <taxon>Bacillales</taxon>
        <taxon>Paenibacillaceae</taxon>
        <taxon>Paenibacillus</taxon>
    </lineage>
</organism>
<accession>A0A917E012</accession>
<dbReference type="Gene3D" id="2.60.120.620">
    <property type="entry name" value="q2cbj1_9rhob like domain"/>
    <property type="match status" value="1"/>
</dbReference>
<evidence type="ECO:0000313" key="1">
    <source>
        <dbReference type="EMBL" id="GGD89296.1"/>
    </source>
</evidence>
<dbReference type="RefSeq" id="WP_188997039.1">
    <property type="nucleotide sequence ID" value="NZ_BMHP01000004.1"/>
</dbReference>
<dbReference type="PANTHER" id="PTHR20883:SF48">
    <property type="entry name" value="ECTOINE DIOXYGENASE"/>
    <property type="match status" value="1"/>
</dbReference>
<keyword evidence="2" id="KW-1185">Reference proteome</keyword>
<name>A0A917E012_9BACL</name>
<dbReference type="PANTHER" id="PTHR20883">
    <property type="entry name" value="PHYTANOYL-COA DIOXYGENASE DOMAIN CONTAINING 1"/>
    <property type="match status" value="1"/>
</dbReference>
<evidence type="ECO:0000313" key="2">
    <source>
        <dbReference type="Proteomes" id="UP000612456"/>
    </source>
</evidence>
<reference evidence="1" key="1">
    <citation type="journal article" date="2014" name="Int. J. Syst. Evol. Microbiol.">
        <title>Complete genome sequence of Corynebacterium casei LMG S-19264T (=DSM 44701T), isolated from a smear-ripened cheese.</title>
        <authorList>
            <consortium name="US DOE Joint Genome Institute (JGI-PGF)"/>
            <person name="Walter F."/>
            <person name="Albersmeier A."/>
            <person name="Kalinowski J."/>
            <person name="Ruckert C."/>
        </authorList>
    </citation>
    <scope>NUCLEOTIDE SEQUENCE</scope>
    <source>
        <strain evidence="1">CGMCC 1.15178</strain>
    </source>
</reference>